<dbReference type="RefSeq" id="WP_320688142.1">
    <property type="nucleotide sequence ID" value="NZ_JAXBLV010000200.1"/>
</dbReference>
<dbReference type="EMBL" id="JAXBLV010000200">
    <property type="protein sequence ID" value="MDY3561792.1"/>
    <property type="molecule type" value="Genomic_DNA"/>
</dbReference>
<protein>
    <recommendedName>
        <fullName evidence="3">Transposase</fullName>
    </recommendedName>
</protein>
<evidence type="ECO:0000313" key="2">
    <source>
        <dbReference type="Proteomes" id="UP001272242"/>
    </source>
</evidence>
<gene>
    <name evidence="1" type="ORF">R5W23_003220</name>
</gene>
<proteinExistence type="predicted"/>
<comment type="caution">
    <text evidence="1">The sequence shown here is derived from an EMBL/GenBank/DDBJ whole genome shotgun (WGS) entry which is preliminary data.</text>
</comment>
<reference evidence="2" key="1">
    <citation type="journal article" date="2023" name="Mar. Drugs">
        <title>Gemmata algarum, a Novel Planctomycete Isolated from an Algal Mat, Displays Antimicrobial Activity.</title>
        <authorList>
            <person name="Kumar G."/>
            <person name="Kallscheuer N."/>
            <person name="Kashif M."/>
            <person name="Ahamad S."/>
            <person name="Jagadeeshwari U."/>
            <person name="Pannikurungottu S."/>
            <person name="Haufschild T."/>
            <person name="Kabuu M."/>
            <person name="Sasikala C."/>
            <person name="Jogler C."/>
            <person name="Ramana C."/>
        </authorList>
    </citation>
    <scope>NUCLEOTIDE SEQUENCE [LARGE SCALE GENOMIC DNA]</scope>
    <source>
        <strain evidence="2">JC673</strain>
    </source>
</reference>
<name>A0ABU5F4Q5_9BACT</name>
<evidence type="ECO:0000313" key="1">
    <source>
        <dbReference type="EMBL" id="MDY3561792.1"/>
    </source>
</evidence>
<sequence length="252" mass="29109">MRSDMGKVLVERPRIGRSRAERWPGKGYKKRVGKCLDAGESPPVREGIKRSYGGQLKHFNEHLGPLRRFISANVGRPWDKVYSEICRHVDRGNVVQKHILTHLFQYVVTNTVLIDGEPCRGEAYARRYGEPLRTSDRRDQWYVCPKSGLLRASRYVRRPSPRGEPDHTLKLNNRQLCVCRAGKWELITVVMTGRCTPQEPPLYDAVIQQHLQKHVGSAEVVCFYRNNRYAVSQRPLSRRELLALPIPIDCLR</sequence>
<organism evidence="1 2">
    <name type="scientific">Gemmata algarum</name>
    <dbReference type="NCBI Taxonomy" id="2975278"/>
    <lineage>
        <taxon>Bacteria</taxon>
        <taxon>Pseudomonadati</taxon>
        <taxon>Planctomycetota</taxon>
        <taxon>Planctomycetia</taxon>
        <taxon>Gemmatales</taxon>
        <taxon>Gemmataceae</taxon>
        <taxon>Gemmata</taxon>
    </lineage>
</organism>
<dbReference type="Proteomes" id="UP001272242">
    <property type="component" value="Unassembled WGS sequence"/>
</dbReference>
<accession>A0ABU5F4Q5</accession>
<keyword evidence="2" id="KW-1185">Reference proteome</keyword>
<evidence type="ECO:0008006" key="3">
    <source>
        <dbReference type="Google" id="ProtNLM"/>
    </source>
</evidence>